<gene>
    <name evidence="2" type="ORF">VSS37_20760</name>
</gene>
<protein>
    <submittedName>
        <fullName evidence="2">Contractile injection system tape measure protein</fullName>
    </submittedName>
</protein>
<comment type="caution">
    <text evidence="2">The sequence shown here is derived from an EMBL/GenBank/DDBJ whole genome shotgun (WGS) entry which is preliminary data.</text>
</comment>
<organism evidence="2 3">
    <name type="scientific">Candidatus Thiothrix phosphatis</name>
    <dbReference type="NCBI Taxonomy" id="3112415"/>
    <lineage>
        <taxon>Bacteria</taxon>
        <taxon>Pseudomonadati</taxon>
        <taxon>Pseudomonadota</taxon>
        <taxon>Gammaproteobacteria</taxon>
        <taxon>Thiotrichales</taxon>
        <taxon>Thiotrichaceae</taxon>
        <taxon>Thiothrix</taxon>
    </lineage>
</organism>
<reference evidence="3" key="1">
    <citation type="submission" date="2023-07" db="EMBL/GenBank/DDBJ databases">
        <title>The carbon used by Thiothrix.</title>
        <authorList>
            <person name="Chen L."/>
        </authorList>
    </citation>
    <scope>NUCLEOTIDE SEQUENCE [LARGE SCALE GENOMIC DNA]</scope>
</reference>
<evidence type="ECO:0000313" key="2">
    <source>
        <dbReference type="EMBL" id="MEB4593421.1"/>
    </source>
</evidence>
<sequence length="518" mass="57190">MPHLIHQQYLHAELDGTEQDGLRLQQRLSDWCRHQLPPVIERVLSRFATADEHWLIGRLEVDLGGLPDDCDAAVWETATERAFTQALRTCAPAVGQAATATPHSDASRRQNTQEHLQTAFLHFLATGTLPWHCQLAAGETLEQRLLADWQMDAPALAAPAFKPALLELLAASAIARRRLAWQFSLPFRQRLLQQLAPDYAATLSRILHKLAAAPLPPTVQQAFDLSVWESACLHLSQRQRADEVRLLETSLRLFHDATPPTNLAAVDAYAELTRTFAQPWPEIRLAPTTSGGDSGADGAPAGISRQQPQDKRLPPAVFPSPLLRPQDAPTPPDAPTLPPPNTVRAPDTASVQEQALYTGQAGLVLLHPFLPQFFTALGIAEADRLLQPERAACLLYFLASGRRISPEYELTLPKILCCLPLDAPLPADAGLTDAEQAEAIALLDAVIHHWTALRNTSPDGLRGNFLLRQGKLSPYPDGGWLLQVEQQTHDLLLDQLPWGVSLLRLPWMPQLLRVEWRG</sequence>
<dbReference type="EMBL" id="JAYMYJ010000159">
    <property type="protein sequence ID" value="MEB4593421.1"/>
    <property type="molecule type" value="Genomic_DNA"/>
</dbReference>
<dbReference type="InterPro" id="IPR045538">
    <property type="entry name" value="CIS_TMP"/>
</dbReference>
<feature type="region of interest" description="Disordered" evidence="1">
    <location>
        <begin position="281"/>
        <end position="351"/>
    </location>
</feature>
<evidence type="ECO:0000256" key="1">
    <source>
        <dbReference type="SAM" id="MobiDB-lite"/>
    </source>
</evidence>
<feature type="compositionally biased region" description="Low complexity" evidence="1">
    <location>
        <begin position="287"/>
        <end position="302"/>
    </location>
</feature>
<dbReference type="Proteomes" id="UP001308005">
    <property type="component" value="Unassembled WGS sequence"/>
</dbReference>
<accession>A0ABU6D3N9</accession>
<keyword evidence="3" id="KW-1185">Reference proteome</keyword>
<evidence type="ECO:0000313" key="3">
    <source>
        <dbReference type="Proteomes" id="UP001308005"/>
    </source>
</evidence>
<proteinExistence type="predicted"/>
<dbReference type="Pfam" id="PF19268">
    <property type="entry name" value="CIS_TMP"/>
    <property type="match status" value="1"/>
</dbReference>
<feature type="compositionally biased region" description="Pro residues" evidence="1">
    <location>
        <begin position="328"/>
        <end position="341"/>
    </location>
</feature>
<name>A0ABU6D3N9_9GAMM</name>
<dbReference type="RefSeq" id="WP_324698308.1">
    <property type="nucleotide sequence ID" value="NZ_JAYMYJ010000159.1"/>
</dbReference>